<evidence type="ECO:0000313" key="3">
    <source>
        <dbReference type="Proteomes" id="UP001055439"/>
    </source>
</evidence>
<keyword evidence="3" id="KW-1185">Reference proteome</keyword>
<protein>
    <submittedName>
        <fullName evidence="2">Uncharacterized protein</fullName>
    </submittedName>
</protein>
<accession>A0A9E7H1C7</accession>
<sequence length="138" mass="15793">MMEEDSPTRQRSPRNTARYPPEASEHQGKLFMEEQEIREDTALQLKYRPMNMMFRRKLRLTSLGEDGQQAHGGDKRTQVGRCSPGHGCLHSQKPRGCMRTRLMKAANRTVVIETRAPIRPRTSTWGGVNGVMATDRVR</sequence>
<proteinExistence type="predicted"/>
<dbReference type="Proteomes" id="UP001055439">
    <property type="component" value="Chromosome 7"/>
</dbReference>
<evidence type="ECO:0000313" key="2">
    <source>
        <dbReference type="EMBL" id="URE21348.1"/>
    </source>
</evidence>
<reference evidence="2" key="1">
    <citation type="submission" date="2022-05" db="EMBL/GenBank/DDBJ databases">
        <title>The Musa troglodytarum L. genome provides insights into the mechanism of non-climacteric behaviour and enrichment of carotenoids.</title>
        <authorList>
            <person name="Wang J."/>
        </authorList>
    </citation>
    <scope>NUCLEOTIDE SEQUENCE</scope>
    <source>
        <tissue evidence="2">Leaf</tissue>
    </source>
</reference>
<feature type="region of interest" description="Disordered" evidence="1">
    <location>
        <begin position="65"/>
        <end position="93"/>
    </location>
</feature>
<feature type="region of interest" description="Disordered" evidence="1">
    <location>
        <begin position="1"/>
        <end position="30"/>
    </location>
</feature>
<organism evidence="2 3">
    <name type="scientific">Musa troglodytarum</name>
    <name type="common">fe'i banana</name>
    <dbReference type="NCBI Taxonomy" id="320322"/>
    <lineage>
        <taxon>Eukaryota</taxon>
        <taxon>Viridiplantae</taxon>
        <taxon>Streptophyta</taxon>
        <taxon>Embryophyta</taxon>
        <taxon>Tracheophyta</taxon>
        <taxon>Spermatophyta</taxon>
        <taxon>Magnoliopsida</taxon>
        <taxon>Liliopsida</taxon>
        <taxon>Zingiberales</taxon>
        <taxon>Musaceae</taxon>
        <taxon>Musa</taxon>
    </lineage>
</organism>
<dbReference type="EMBL" id="CP097509">
    <property type="protein sequence ID" value="URE21348.1"/>
    <property type="molecule type" value="Genomic_DNA"/>
</dbReference>
<dbReference type="AlphaFoldDB" id="A0A9E7H1C7"/>
<gene>
    <name evidence="2" type="ORF">MUK42_37105</name>
</gene>
<name>A0A9E7H1C7_9LILI</name>
<evidence type="ECO:0000256" key="1">
    <source>
        <dbReference type="SAM" id="MobiDB-lite"/>
    </source>
</evidence>